<proteinExistence type="inferred from homology"/>
<accession>A0A1G5NYX2</accession>
<dbReference type="InterPro" id="IPR003362">
    <property type="entry name" value="Bact_transf"/>
</dbReference>
<evidence type="ECO:0000259" key="4">
    <source>
        <dbReference type="Pfam" id="PF02397"/>
    </source>
</evidence>
<dbReference type="RefSeq" id="WP_092814619.1">
    <property type="nucleotide sequence ID" value="NZ_FMVW01000007.1"/>
</dbReference>
<gene>
    <name evidence="5" type="ORF">SAMN03080610_02866</name>
</gene>
<dbReference type="PANTHER" id="PTHR30576:SF0">
    <property type="entry name" value="UNDECAPRENYL-PHOSPHATE N-ACETYLGALACTOSAMINYL 1-PHOSPHATE TRANSFERASE-RELATED"/>
    <property type="match status" value="1"/>
</dbReference>
<keyword evidence="6" id="KW-1185">Reference proteome</keyword>
<evidence type="ECO:0000256" key="1">
    <source>
        <dbReference type="ARBA" id="ARBA00006464"/>
    </source>
</evidence>
<dbReference type="GO" id="GO:0016780">
    <property type="term" value="F:phosphotransferase activity, for other substituted phosphate groups"/>
    <property type="evidence" value="ECO:0007669"/>
    <property type="project" value="TreeGrafter"/>
</dbReference>
<dbReference type="PANTHER" id="PTHR30576">
    <property type="entry name" value="COLANIC BIOSYNTHESIS UDP-GLUCOSE LIPID CARRIER TRANSFERASE"/>
    <property type="match status" value="1"/>
</dbReference>
<evidence type="ECO:0000256" key="2">
    <source>
        <dbReference type="ARBA" id="ARBA00023169"/>
    </source>
</evidence>
<dbReference type="STRING" id="1120955.SAMN03080610_02866"/>
<evidence type="ECO:0000256" key="3">
    <source>
        <dbReference type="SAM" id="Phobius"/>
    </source>
</evidence>
<protein>
    <submittedName>
        <fullName evidence="5">Putative colanic acid biosysnthesis UDP-glucose lipid carrier transferase</fullName>
    </submittedName>
</protein>
<dbReference type="EMBL" id="FMVW01000007">
    <property type="protein sequence ID" value="SCZ42128.1"/>
    <property type="molecule type" value="Genomic_DNA"/>
</dbReference>
<comment type="similarity">
    <text evidence="1">Belongs to the bacterial sugar transferase family.</text>
</comment>
<sequence length="247" mass="27120">MSELSDFEFASRSGNASVSPVAVQDVAILPRRMPVLVRGEVCDAEVGEGSPYLLAPSKRMADIVLALALIALFLPLMALIYAAVRITSRGPVIFRQERSGLGGRSFQIYKFRSMYFSNGEDFRQAGRSDGRVTPVGRVLRMTSADELPQFFNVLFGDMSIVGPRPHVASLDAAYATLVQGYPGRVRARPGITGLAQIRGQRGETPTVEVMQARVNSDLEYVREASLRLDARILVVTIIYVLFSKDAY</sequence>
<keyword evidence="3" id="KW-0472">Membrane</keyword>
<name>A0A1G5NYX2_AFIMA</name>
<dbReference type="GO" id="GO:0000271">
    <property type="term" value="P:polysaccharide biosynthetic process"/>
    <property type="evidence" value="ECO:0007669"/>
    <property type="project" value="UniProtKB-KW"/>
</dbReference>
<organism evidence="5 6">
    <name type="scientific">Afifella marina DSM 2698</name>
    <dbReference type="NCBI Taxonomy" id="1120955"/>
    <lineage>
        <taxon>Bacteria</taxon>
        <taxon>Pseudomonadati</taxon>
        <taxon>Pseudomonadota</taxon>
        <taxon>Alphaproteobacteria</taxon>
        <taxon>Hyphomicrobiales</taxon>
        <taxon>Afifellaceae</taxon>
        <taxon>Afifella</taxon>
    </lineage>
</organism>
<dbReference type="Proteomes" id="UP000199347">
    <property type="component" value="Unassembled WGS sequence"/>
</dbReference>
<keyword evidence="2" id="KW-0270">Exopolysaccharide synthesis</keyword>
<keyword evidence="3" id="KW-1133">Transmembrane helix</keyword>
<keyword evidence="3" id="KW-0812">Transmembrane</keyword>
<dbReference type="Pfam" id="PF02397">
    <property type="entry name" value="Bac_transf"/>
    <property type="match status" value="1"/>
</dbReference>
<dbReference type="OrthoDB" id="9808602at2"/>
<dbReference type="AlphaFoldDB" id="A0A1G5NYX2"/>
<evidence type="ECO:0000313" key="6">
    <source>
        <dbReference type="Proteomes" id="UP000199347"/>
    </source>
</evidence>
<evidence type="ECO:0000313" key="5">
    <source>
        <dbReference type="EMBL" id="SCZ42128.1"/>
    </source>
</evidence>
<feature type="domain" description="Bacterial sugar transferase" evidence="4">
    <location>
        <begin position="58"/>
        <end position="241"/>
    </location>
</feature>
<keyword evidence="5" id="KW-0808">Transferase</keyword>
<reference evidence="6" key="1">
    <citation type="submission" date="2016-10" db="EMBL/GenBank/DDBJ databases">
        <authorList>
            <person name="Varghese N."/>
            <person name="Submissions S."/>
        </authorList>
    </citation>
    <scope>NUCLEOTIDE SEQUENCE [LARGE SCALE GENOMIC DNA]</scope>
    <source>
        <strain evidence="6">DSM 2698</strain>
    </source>
</reference>
<feature type="transmembrane region" description="Helical" evidence="3">
    <location>
        <begin position="63"/>
        <end position="84"/>
    </location>
</feature>